<dbReference type="PROSITE" id="PS50880">
    <property type="entry name" value="TOPRIM"/>
    <property type="match status" value="1"/>
</dbReference>
<dbReference type="Gene3D" id="1.10.460.10">
    <property type="entry name" value="Topoisomerase I, domain 2"/>
    <property type="match status" value="1"/>
</dbReference>
<keyword evidence="4" id="KW-0479">Metal-binding</keyword>
<keyword evidence="8" id="KW-0799">Topoisomerase</keyword>
<dbReference type="InterPro" id="IPR023406">
    <property type="entry name" value="Topo_IA_AS"/>
</dbReference>
<evidence type="ECO:0000256" key="8">
    <source>
        <dbReference type="ARBA" id="ARBA00023029"/>
    </source>
</evidence>
<dbReference type="Pfam" id="PF01751">
    <property type="entry name" value="Toprim"/>
    <property type="match status" value="1"/>
</dbReference>
<evidence type="ECO:0000256" key="4">
    <source>
        <dbReference type="ARBA" id="ARBA00022723"/>
    </source>
</evidence>
<protein>
    <recommendedName>
        <fullName evidence="3">DNA topoisomerase</fullName>
        <ecNumber evidence="3">5.6.2.1</ecNumber>
    </recommendedName>
    <alternativeName>
        <fullName evidence="14">Omega-protein</fullName>
    </alternativeName>
    <alternativeName>
        <fullName evidence="13">Relaxing enzyme</fullName>
    </alternativeName>
    <alternativeName>
        <fullName evidence="11">Swivelase</fullName>
    </alternativeName>
    <alternativeName>
        <fullName evidence="12">Untwisting enzyme</fullName>
    </alternativeName>
</protein>
<feature type="region of interest" description="Disordered" evidence="15">
    <location>
        <begin position="1"/>
        <end position="49"/>
    </location>
</feature>
<evidence type="ECO:0000256" key="14">
    <source>
        <dbReference type="ARBA" id="ARBA00032877"/>
    </source>
</evidence>
<dbReference type="GO" id="GO:0008270">
    <property type="term" value="F:zinc ion binding"/>
    <property type="evidence" value="ECO:0007669"/>
    <property type="project" value="UniProtKB-KW"/>
</dbReference>
<keyword evidence="19" id="KW-1185">Reference proteome</keyword>
<dbReference type="EC" id="5.6.2.1" evidence="3"/>
<keyword evidence="5" id="KW-0863">Zinc-finger</keyword>
<comment type="catalytic activity">
    <reaction evidence="1">
        <text>ATP-independent breakage of single-stranded DNA, followed by passage and rejoining.</text>
        <dbReference type="EC" id="5.6.2.1"/>
    </reaction>
</comment>
<keyword evidence="10" id="KW-0413">Isomerase</keyword>
<feature type="compositionally biased region" description="Basic and acidic residues" evidence="15">
    <location>
        <begin position="35"/>
        <end position="44"/>
    </location>
</feature>
<evidence type="ECO:0000256" key="6">
    <source>
        <dbReference type="ARBA" id="ARBA00022833"/>
    </source>
</evidence>
<dbReference type="EMBL" id="CASHTH010001459">
    <property type="protein sequence ID" value="CAI8015575.1"/>
    <property type="molecule type" value="Genomic_DNA"/>
</dbReference>
<dbReference type="InterPro" id="IPR023405">
    <property type="entry name" value="Topo_IA_core_domain"/>
</dbReference>
<keyword evidence="7" id="KW-0460">Magnesium</keyword>
<dbReference type="GO" id="GO:0006265">
    <property type="term" value="P:DNA topological change"/>
    <property type="evidence" value="ECO:0007669"/>
    <property type="project" value="InterPro"/>
</dbReference>
<dbReference type="GO" id="GO:0005694">
    <property type="term" value="C:chromosome"/>
    <property type="evidence" value="ECO:0007669"/>
    <property type="project" value="InterPro"/>
</dbReference>
<feature type="non-terminal residue" evidence="18">
    <location>
        <position position="628"/>
    </location>
</feature>
<dbReference type="Gene3D" id="3.30.65.10">
    <property type="entry name" value="Bacterial Topoisomerase I, domain 1"/>
    <property type="match status" value="1"/>
</dbReference>
<keyword evidence="9" id="KW-0238">DNA-binding</keyword>
<feature type="region of interest" description="Disordered" evidence="15">
    <location>
        <begin position="332"/>
        <end position="357"/>
    </location>
</feature>
<dbReference type="CDD" id="cd00186">
    <property type="entry name" value="TOP1Ac"/>
    <property type="match status" value="1"/>
</dbReference>
<name>A0AA35RPW7_GEOBA</name>
<dbReference type="InterPro" id="IPR013824">
    <property type="entry name" value="Topo_IA_cen_sub1"/>
</dbReference>
<dbReference type="Proteomes" id="UP001174909">
    <property type="component" value="Unassembled WGS sequence"/>
</dbReference>
<dbReference type="GO" id="GO:0003677">
    <property type="term" value="F:DNA binding"/>
    <property type="evidence" value="ECO:0007669"/>
    <property type="project" value="UniProtKB-KW"/>
</dbReference>
<reference evidence="18" key="1">
    <citation type="submission" date="2023-03" db="EMBL/GenBank/DDBJ databases">
        <authorList>
            <person name="Steffen K."/>
            <person name="Cardenas P."/>
        </authorList>
    </citation>
    <scope>NUCLEOTIDE SEQUENCE</scope>
</reference>
<evidence type="ECO:0000256" key="7">
    <source>
        <dbReference type="ARBA" id="ARBA00022842"/>
    </source>
</evidence>
<dbReference type="InterPro" id="IPR003602">
    <property type="entry name" value="Topo_IA_DNA-bd_dom"/>
</dbReference>
<evidence type="ECO:0000256" key="12">
    <source>
        <dbReference type="ARBA" id="ARBA00031985"/>
    </source>
</evidence>
<dbReference type="PANTHER" id="PTHR42785">
    <property type="entry name" value="DNA TOPOISOMERASE, TYPE IA, CORE"/>
    <property type="match status" value="1"/>
</dbReference>
<evidence type="ECO:0000313" key="18">
    <source>
        <dbReference type="EMBL" id="CAI8015575.1"/>
    </source>
</evidence>
<dbReference type="Pfam" id="PF01131">
    <property type="entry name" value="Topoisom_bac"/>
    <property type="match status" value="1"/>
</dbReference>
<feature type="compositionally biased region" description="Basic and acidic residues" evidence="15">
    <location>
        <begin position="1"/>
        <end position="12"/>
    </location>
</feature>
<evidence type="ECO:0000256" key="10">
    <source>
        <dbReference type="ARBA" id="ARBA00023235"/>
    </source>
</evidence>
<sequence>IGRRQTPGDRRVAGQSTHGRRDPGQRLRGNGVDGPRPRPAEIDAGRGYGQRLHPKYVTLRDKQTLVTDLKKSALKATEIFLATDPDREGEAISWHLQNAAGWGEGDRVPKRVVFHEITKQAVEEAFQQPREINMQLVNAQQARRILDRLVGYEISPLLWRRVQRGLSAGRRVQSVSLRMIVDREREIAVFVPEEWWTLEADLHTPESFTATLHSRTGARRRISIANEDAARALEAELSGAEYSVESVEQKPRRQRPSAPFITSTMQQDAGRKLRFTAQRTMAVAQQLYEVGLITYMRTDSVNVAESAVREAREFIGERYGKEFIPDKPRAYRTRSKNAQEAHEAIRPTSTRRDPRSMATYLNPEQLRLYTLIWERMVASQMSDAVLEATTVAPSDSQFRFRATGSVLRFAGFRAVYMEGRDDAGDNEENALPQLSTGDALTNEKLAANQHFTQPPPRYTEATLVRAMEEKGIGRPSTYAPTIATLIDRGYVEREQTRLSPTRTGITVTDLLTEHFTDVMDLDFTARMEEDLDDVAQGEREWVPVLRDFYHPFHQAVDKANETFASAEATDEVCEKCGEPMSIKTGRFGRFLACTGYPKCRNTKDMGDNPDRPFEEETDEIAKNANGLW</sequence>
<dbReference type="InterPro" id="IPR013825">
    <property type="entry name" value="Topo_IA_cen_sub2"/>
</dbReference>
<dbReference type="PROSITE" id="PS00396">
    <property type="entry name" value="TOPO_IA_1"/>
    <property type="match status" value="1"/>
</dbReference>
<proteinExistence type="inferred from homology"/>
<dbReference type="PRINTS" id="PR00417">
    <property type="entry name" value="PRTPISMRASEI"/>
</dbReference>
<evidence type="ECO:0000256" key="13">
    <source>
        <dbReference type="ARBA" id="ARBA00032235"/>
    </source>
</evidence>
<dbReference type="Gene3D" id="2.70.20.10">
    <property type="entry name" value="Topoisomerase I, domain 3"/>
    <property type="match status" value="1"/>
</dbReference>
<dbReference type="InterPro" id="IPR013498">
    <property type="entry name" value="Topo_IA_Znf"/>
</dbReference>
<dbReference type="SMART" id="SM00436">
    <property type="entry name" value="TOP1Bc"/>
    <property type="match status" value="1"/>
</dbReference>
<organism evidence="18 19">
    <name type="scientific">Geodia barretti</name>
    <name type="common">Barrett's horny sponge</name>
    <dbReference type="NCBI Taxonomy" id="519541"/>
    <lineage>
        <taxon>Eukaryota</taxon>
        <taxon>Metazoa</taxon>
        <taxon>Porifera</taxon>
        <taxon>Demospongiae</taxon>
        <taxon>Heteroscleromorpha</taxon>
        <taxon>Tetractinellida</taxon>
        <taxon>Astrophorina</taxon>
        <taxon>Geodiidae</taxon>
        <taxon>Geodia</taxon>
    </lineage>
</organism>
<dbReference type="GO" id="GO:0003917">
    <property type="term" value="F:DNA topoisomerase type I (single strand cut, ATP-independent) activity"/>
    <property type="evidence" value="ECO:0007669"/>
    <property type="project" value="UniProtKB-EC"/>
</dbReference>
<evidence type="ECO:0000259" key="16">
    <source>
        <dbReference type="PROSITE" id="PS50880"/>
    </source>
</evidence>
<accession>A0AA35RPW7</accession>
<feature type="compositionally biased region" description="Basic and acidic residues" evidence="15">
    <location>
        <begin position="604"/>
        <end position="614"/>
    </location>
</feature>
<feature type="domain" description="Topo IA-type catalytic" evidence="17">
    <location>
        <begin position="133"/>
        <end position="556"/>
    </location>
</feature>
<evidence type="ECO:0000256" key="2">
    <source>
        <dbReference type="ARBA" id="ARBA00009446"/>
    </source>
</evidence>
<feature type="region of interest" description="Disordered" evidence="15">
    <location>
        <begin position="604"/>
        <end position="628"/>
    </location>
</feature>
<dbReference type="InterPro" id="IPR013826">
    <property type="entry name" value="Topo_IA_cen_sub3"/>
</dbReference>
<evidence type="ECO:0000259" key="17">
    <source>
        <dbReference type="PROSITE" id="PS52039"/>
    </source>
</evidence>
<dbReference type="PANTHER" id="PTHR42785:SF1">
    <property type="entry name" value="DNA TOPOISOMERASE"/>
    <property type="match status" value="1"/>
</dbReference>
<dbReference type="Gene3D" id="3.40.50.140">
    <property type="match status" value="1"/>
</dbReference>
<dbReference type="SUPFAM" id="SSF56712">
    <property type="entry name" value="Prokaryotic type I DNA topoisomerase"/>
    <property type="match status" value="1"/>
</dbReference>
<dbReference type="InterPro" id="IPR003601">
    <property type="entry name" value="Topo_IA_2"/>
</dbReference>
<feature type="domain" description="Toprim" evidence="16">
    <location>
        <begin position="1"/>
        <end position="117"/>
    </location>
</feature>
<dbReference type="HAMAP" id="MF_00952">
    <property type="entry name" value="Topoisom_1_prok"/>
    <property type="match status" value="1"/>
</dbReference>
<dbReference type="NCBIfam" id="TIGR01051">
    <property type="entry name" value="topA_bact"/>
    <property type="match status" value="1"/>
</dbReference>
<evidence type="ECO:0000256" key="11">
    <source>
        <dbReference type="ARBA" id="ARBA00030003"/>
    </source>
</evidence>
<dbReference type="InterPro" id="IPR028612">
    <property type="entry name" value="Topoisom_1_IA"/>
</dbReference>
<dbReference type="SUPFAM" id="SSF57783">
    <property type="entry name" value="Zinc beta-ribbon"/>
    <property type="match status" value="1"/>
</dbReference>
<dbReference type="PROSITE" id="PS52039">
    <property type="entry name" value="TOPO_IA_2"/>
    <property type="match status" value="1"/>
</dbReference>
<comment type="caution">
    <text evidence="18">The sequence shown here is derived from an EMBL/GenBank/DDBJ whole genome shotgun (WGS) entry which is preliminary data.</text>
</comment>
<dbReference type="Pfam" id="PF01396">
    <property type="entry name" value="Zn_ribbon_Top1"/>
    <property type="match status" value="1"/>
</dbReference>
<evidence type="ECO:0000256" key="15">
    <source>
        <dbReference type="SAM" id="MobiDB-lite"/>
    </source>
</evidence>
<evidence type="ECO:0000313" key="19">
    <source>
        <dbReference type="Proteomes" id="UP001174909"/>
    </source>
</evidence>
<dbReference type="InterPro" id="IPR005733">
    <property type="entry name" value="TopoI_bac-type"/>
</dbReference>
<keyword evidence="6" id="KW-0862">Zinc</keyword>
<dbReference type="Gene3D" id="1.10.290.10">
    <property type="entry name" value="Topoisomerase I, domain 4"/>
    <property type="match status" value="1"/>
</dbReference>
<evidence type="ECO:0000256" key="9">
    <source>
        <dbReference type="ARBA" id="ARBA00023125"/>
    </source>
</evidence>
<dbReference type="InterPro" id="IPR013497">
    <property type="entry name" value="Topo_IA_cen"/>
</dbReference>
<dbReference type="InterPro" id="IPR000380">
    <property type="entry name" value="Topo_IA"/>
</dbReference>
<dbReference type="SMART" id="SM00437">
    <property type="entry name" value="TOP1Ac"/>
    <property type="match status" value="1"/>
</dbReference>
<dbReference type="InterPro" id="IPR006171">
    <property type="entry name" value="TOPRIM_dom"/>
</dbReference>
<comment type="similarity">
    <text evidence="2">Belongs to the type IA topoisomerase family.</text>
</comment>
<evidence type="ECO:0000256" key="3">
    <source>
        <dbReference type="ARBA" id="ARBA00012891"/>
    </source>
</evidence>
<evidence type="ECO:0000256" key="5">
    <source>
        <dbReference type="ARBA" id="ARBA00022771"/>
    </source>
</evidence>
<gene>
    <name evidence="18" type="ORF">GBAR_LOCUS9630</name>
</gene>
<dbReference type="AlphaFoldDB" id="A0AA35RPW7"/>
<evidence type="ECO:0000256" key="1">
    <source>
        <dbReference type="ARBA" id="ARBA00000213"/>
    </source>
</evidence>
<feature type="compositionally biased region" description="Basic and acidic residues" evidence="15">
    <location>
        <begin position="337"/>
        <end position="355"/>
    </location>
</feature>